<proteinExistence type="predicted"/>
<evidence type="ECO:0000313" key="2">
    <source>
        <dbReference type="EMBL" id="MEO3939814.1"/>
    </source>
</evidence>
<reference evidence="2 3" key="1">
    <citation type="journal article" date="2024" name="Appl. Microbiol. Biotechnol.">
        <title>Biosynthetic gene clusters with biotechnological applications in novel Antarctic isolates from Actinomycetota.</title>
        <authorList>
            <person name="Bruna P."/>
            <person name="Nunez-Montero K."/>
            <person name="Contreras M.J."/>
            <person name="Leal K."/>
            <person name="Garcia M."/>
            <person name="Abanto M."/>
            <person name="Barrientos L."/>
        </authorList>
    </citation>
    <scope>NUCLEOTIDE SEQUENCE [LARGE SCALE GENOMIC DNA]</scope>
    <source>
        <strain evidence="2 3">Se16.17</strain>
    </source>
</reference>
<dbReference type="InterPro" id="IPR047951">
    <property type="entry name" value="Transpos_ISL3"/>
</dbReference>
<dbReference type="Proteomes" id="UP001448614">
    <property type="component" value="Unassembled WGS sequence"/>
</dbReference>
<dbReference type="PANTHER" id="PTHR33498:SF1">
    <property type="entry name" value="TRANSPOSASE FOR INSERTION SEQUENCE ELEMENT IS1557"/>
    <property type="match status" value="1"/>
</dbReference>
<feature type="domain" description="Transposase IS204/IS1001/IS1096/IS1165 zinc-finger" evidence="1">
    <location>
        <begin position="45"/>
        <end position="89"/>
    </location>
</feature>
<dbReference type="EMBL" id="JBBMFV010000004">
    <property type="protein sequence ID" value="MEO3939814.1"/>
    <property type="molecule type" value="Genomic_DNA"/>
</dbReference>
<keyword evidence="3" id="KW-1185">Reference proteome</keyword>
<dbReference type="InterPro" id="IPR029261">
    <property type="entry name" value="Transposase_Znf"/>
</dbReference>
<comment type="caution">
    <text evidence="2">The sequence shown here is derived from an EMBL/GenBank/DDBJ whole genome shotgun (WGS) entry which is preliminary data.</text>
</comment>
<name>A0ABV0GMQ8_PAENI</name>
<sequence>MIEPTSPRPDAATALFNLPDCRVTGTDILAFGQRRVSIEATAESGCPACGVISTRVHSRRPQRIRDIPVAGPIEVIWAKRRFFCDEYLCPRGTFAEETGQVPRLARSTRRLRDALVAAVIGSGRAAADAAASFGVLWWLVQRSLDSAALTLPDVDASAPRMLGIDEHRYRSVRFFRDPATKAWKRYEPWMSTIVDLDTGQVLGVVDGRDSEGVGDWLFARPLQ</sequence>
<protein>
    <submittedName>
        <fullName evidence="2">Transposase family protein</fullName>
    </submittedName>
</protein>
<accession>A0ABV0GMQ8</accession>
<evidence type="ECO:0000313" key="3">
    <source>
        <dbReference type="Proteomes" id="UP001448614"/>
    </source>
</evidence>
<dbReference type="PANTHER" id="PTHR33498">
    <property type="entry name" value="TRANSPOSASE FOR INSERTION SEQUENCE ELEMENT IS1557"/>
    <property type="match status" value="1"/>
</dbReference>
<dbReference type="Pfam" id="PF14690">
    <property type="entry name" value="Zn_ribbon_ISL3"/>
    <property type="match status" value="1"/>
</dbReference>
<organism evidence="2 3">
    <name type="scientific">Paenarthrobacter nicotinovorans</name>
    <name type="common">Arthrobacter nicotinovorans</name>
    <dbReference type="NCBI Taxonomy" id="29320"/>
    <lineage>
        <taxon>Bacteria</taxon>
        <taxon>Bacillati</taxon>
        <taxon>Actinomycetota</taxon>
        <taxon>Actinomycetes</taxon>
        <taxon>Micrococcales</taxon>
        <taxon>Micrococcaceae</taxon>
        <taxon>Paenarthrobacter</taxon>
    </lineage>
</organism>
<evidence type="ECO:0000259" key="1">
    <source>
        <dbReference type="Pfam" id="PF14690"/>
    </source>
</evidence>
<gene>
    <name evidence="2" type="ORF">V3C41_01870</name>
</gene>